<proteinExistence type="predicted"/>
<keyword evidence="3" id="KW-1185">Reference proteome</keyword>
<feature type="chain" id="PRO_5008904370" evidence="1">
    <location>
        <begin position="22"/>
        <end position="163"/>
    </location>
</feature>
<accession>A0A1D2MQ69</accession>
<dbReference type="InterPro" id="IPR036526">
    <property type="entry name" value="C-N_Hydrolase_sf"/>
</dbReference>
<name>A0A1D2MQ69_ORCCI</name>
<dbReference type="EMBL" id="LJIJ01000694">
    <property type="protein sequence ID" value="ODM95249.1"/>
    <property type="molecule type" value="Genomic_DNA"/>
</dbReference>
<dbReference type="PANTHER" id="PTHR10609:SF14">
    <property type="entry name" value="BIOTINIDASE"/>
    <property type="match status" value="1"/>
</dbReference>
<keyword evidence="1" id="KW-0732">Signal</keyword>
<evidence type="ECO:0000256" key="1">
    <source>
        <dbReference type="SAM" id="SignalP"/>
    </source>
</evidence>
<evidence type="ECO:0000313" key="3">
    <source>
        <dbReference type="Proteomes" id="UP000094527"/>
    </source>
</evidence>
<feature type="signal peptide" evidence="1">
    <location>
        <begin position="1"/>
        <end position="21"/>
    </location>
</feature>
<dbReference type="PANTHER" id="PTHR10609">
    <property type="entry name" value="BIOTINIDASE-RELATED"/>
    <property type="match status" value="1"/>
</dbReference>
<sequence>MERILLYALPTIFVSLCFVVGIELIPRQEECIRENPETCVQTHYKAAVVEYKPIPIGNQTPEETLHSNVRVFIQLIQEAGNQILCLNRGIRNFAFPTAWIDELPFLTAIQSQALWAQSNKANLLASGYHQPDRGSMGSGIYSGDQGALDYVFDASSGTKLVTR</sequence>
<comment type="caution">
    <text evidence="2">The sequence shown here is derived from an EMBL/GenBank/DDBJ whole genome shotgun (WGS) entry which is preliminary data.</text>
</comment>
<reference evidence="2 3" key="1">
    <citation type="journal article" date="2016" name="Genome Biol. Evol.">
        <title>Gene Family Evolution Reflects Adaptation to Soil Environmental Stressors in the Genome of the Collembolan Orchesella cincta.</title>
        <authorList>
            <person name="Faddeeva-Vakhrusheva A."/>
            <person name="Derks M.F."/>
            <person name="Anvar S.Y."/>
            <person name="Agamennone V."/>
            <person name="Suring W."/>
            <person name="Smit S."/>
            <person name="van Straalen N.M."/>
            <person name="Roelofs D."/>
        </authorList>
    </citation>
    <scope>NUCLEOTIDE SEQUENCE [LARGE SCALE GENOMIC DNA]</scope>
    <source>
        <tissue evidence="2">Mixed pool</tissue>
    </source>
</reference>
<organism evidence="2 3">
    <name type="scientific">Orchesella cincta</name>
    <name type="common">Springtail</name>
    <name type="synonym">Podura cincta</name>
    <dbReference type="NCBI Taxonomy" id="48709"/>
    <lineage>
        <taxon>Eukaryota</taxon>
        <taxon>Metazoa</taxon>
        <taxon>Ecdysozoa</taxon>
        <taxon>Arthropoda</taxon>
        <taxon>Hexapoda</taxon>
        <taxon>Collembola</taxon>
        <taxon>Entomobryomorpha</taxon>
        <taxon>Entomobryoidea</taxon>
        <taxon>Orchesellidae</taxon>
        <taxon>Orchesellinae</taxon>
        <taxon>Orchesella</taxon>
    </lineage>
</organism>
<dbReference type="InterPro" id="IPR040154">
    <property type="entry name" value="Biotinidase/VNN"/>
</dbReference>
<protein>
    <submittedName>
        <fullName evidence="2">Vanin-like protein 1</fullName>
    </submittedName>
</protein>
<dbReference type="AlphaFoldDB" id="A0A1D2MQ69"/>
<dbReference type="Gene3D" id="3.60.110.10">
    <property type="entry name" value="Carbon-nitrogen hydrolase"/>
    <property type="match status" value="1"/>
</dbReference>
<gene>
    <name evidence="2" type="ORF">Ocin01_11430</name>
</gene>
<dbReference type="STRING" id="48709.A0A1D2MQ69"/>
<dbReference type="OrthoDB" id="10250282at2759"/>
<dbReference type="Proteomes" id="UP000094527">
    <property type="component" value="Unassembled WGS sequence"/>
</dbReference>
<evidence type="ECO:0000313" key="2">
    <source>
        <dbReference type="EMBL" id="ODM95249.1"/>
    </source>
</evidence>